<name>A0A849HCV2_9MICO</name>
<dbReference type="Proteomes" id="UP000588586">
    <property type="component" value="Unassembled WGS sequence"/>
</dbReference>
<organism evidence="2 3">
    <name type="scientific">Knoellia koreensis</name>
    <dbReference type="NCBI Taxonomy" id="2730921"/>
    <lineage>
        <taxon>Bacteria</taxon>
        <taxon>Bacillati</taxon>
        <taxon>Actinomycetota</taxon>
        <taxon>Actinomycetes</taxon>
        <taxon>Micrococcales</taxon>
        <taxon>Intrasporangiaceae</taxon>
        <taxon>Knoellia</taxon>
    </lineage>
</organism>
<keyword evidence="3" id="KW-1185">Reference proteome</keyword>
<dbReference type="GO" id="GO:0006355">
    <property type="term" value="P:regulation of DNA-templated transcription"/>
    <property type="evidence" value="ECO:0007669"/>
    <property type="project" value="InterPro"/>
</dbReference>
<sequence>MRTTITIDDELLAEAKQLAARTHRTVSSVLEDALREQLARREEAATERWVMPSFDGGGLLVDILDKEALADALGDNDRLP</sequence>
<dbReference type="AlphaFoldDB" id="A0A849HCV2"/>
<feature type="domain" description="Ribbon-helix-helix protein CopG" evidence="1">
    <location>
        <begin position="1"/>
        <end position="40"/>
    </location>
</feature>
<gene>
    <name evidence="2" type="ORF">HJG52_16415</name>
</gene>
<evidence type="ECO:0000259" key="1">
    <source>
        <dbReference type="Pfam" id="PF01402"/>
    </source>
</evidence>
<dbReference type="EMBL" id="JABEPQ010000004">
    <property type="protein sequence ID" value="NNM47576.1"/>
    <property type="molecule type" value="Genomic_DNA"/>
</dbReference>
<proteinExistence type="predicted"/>
<dbReference type="InterPro" id="IPR010985">
    <property type="entry name" value="Ribbon_hlx_hlx"/>
</dbReference>
<comment type="caution">
    <text evidence="2">The sequence shown here is derived from an EMBL/GenBank/DDBJ whole genome shotgun (WGS) entry which is preliminary data.</text>
</comment>
<accession>A0A849HCV2</accession>
<dbReference type="RefSeq" id="WP_171244703.1">
    <property type="nucleotide sequence ID" value="NZ_JABEPQ010000004.1"/>
</dbReference>
<protein>
    <submittedName>
        <fullName evidence="2">Ribbon-helix-helix protein, CopG family</fullName>
    </submittedName>
</protein>
<dbReference type="SUPFAM" id="SSF47598">
    <property type="entry name" value="Ribbon-helix-helix"/>
    <property type="match status" value="1"/>
</dbReference>
<dbReference type="Pfam" id="PF01402">
    <property type="entry name" value="RHH_1"/>
    <property type="match status" value="1"/>
</dbReference>
<evidence type="ECO:0000313" key="3">
    <source>
        <dbReference type="Proteomes" id="UP000588586"/>
    </source>
</evidence>
<reference evidence="2 3" key="1">
    <citation type="submission" date="2020-04" db="EMBL/GenBank/DDBJ databases">
        <title>Knoellia sp. isolate from air conditioner.</title>
        <authorList>
            <person name="Chea S."/>
            <person name="Kim D.-U."/>
        </authorList>
    </citation>
    <scope>NUCLEOTIDE SEQUENCE [LARGE SCALE GENOMIC DNA]</scope>
    <source>
        <strain evidence="2 3">DB2414S</strain>
    </source>
</reference>
<dbReference type="InterPro" id="IPR002145">
    <property type="entry name" value="CopG"/>
</dbReference>
<evidence type="ECO:0000313" key="2">
    <source>
        <dbReference type="EMBL" id="NNM47576.1"/>
    </source>
</evidence>